<keyword evidence="1" id="KW-0472">Membrane</keyword>
<accession>A0A1S2MDL9</accession>
<dbReference type="SUPFAM" id="SSF51445">
    <property type="entry name" value="(Trans)glycosidases"/>
    <property type="match status" value="1"/>
</dbReference>
<protein>
    <recommendedName>
        <fullName evidence="3">Amidase</fullName>
    </recommendedName>
</protein>
<keyword evidence="1" id="KW-0812">Transmembrane</keyword>
<dbReference type="AlphaFoldDB" id="A0A1S2MDL9"/>
<proteinExistence type="predicted"/>
<name>A0A1S2MDL9_9BACI</name>
<dbReference type="InterPro" id="IPR017853">
    <property type="entry name" value="GH"/>
</dbReference>
<evidence type="ECO:0000313" key="2">
    <source>
        <dbReference type="EMBL" id="OIJ22769.1"/>
    </source>
</evidence>
<reference evidence="2" key="1">
    <citation type="submission" date="2016-10" db="EMBL/GenBank/DDBJ databases">
        <title>Draft genome sequences of four alkaliphilic bacteria belonging to the Anaerobacillus genus.</title>
        <authorList>
            <person name="Bassil N.M."/>
            <person name="Lloyd J.R."/>
        </authorList>
    </citation>
    <scope>NUCLEOTIDE SEQUENCE [LARGE SCALE GENOMIC DNA]</scope>
    <source>
        <strain evidence="2">NB2006</strain>
    </source>
</reference>
<comment type="caution">
    <text evidence="2">The sequence shown here is derived from an EMBL/GenBank/DDBJ whole genome shotgun (WGS) entry which is preliminary data.</text>
</comment>
<dbReference type="EMBL" id="LQXD01000028">
    <property type="protein sequence ID" value="OIJ22769.1"/>
    <property type="molecule type" value="Genomic_DNA"/>
</dbReference>
<organism evidence="2">
    <name type="scientific">Anaerobacillus isosaccharinicus</name>
    <dbReference type="NCBI Taxonomy" id="1532552"/>
    <lineage>
        <taxon>Bacteria</taxon>
        <taxon>Bacillati</taxon>
        <taxon>Bacillota</taxon>
        <taxon>Bacilli</taxon>
        <taxon>Bacillales</taxon>
        <taxon>Bacillaceae</taxon>
        <taxon>Anaerobacillus</taxon>
    </lineage>
</organism>
<feature type="transmembrane region" description="Helical" evidence="1">
    <location>
        <begin position="21"/>
        <end position="39"/>
    </location>
</feature>
<gene>
    <name evidence="2" type="ORF">AWH56_04595</name>
</gene>
<evidence type="ECO:0008006" key="3">
    <source>
        <dbReference type="Google" id="ProtNLM"/>
    </source>
</evidence>
<sequence length="306" mass="35937">MLHPLVYFSYETRGKMKKGNYKLVSVVSLVVILLFLYSLTQENKELERATWLWDTQLIKEDAETITNLIKEKNLTMIYVQFSTDIEMSYYQKFIKELKLIGVKVHALDGSPTWANSLDEEETFLTWFRTYQQNSKPEEQFEGIHLDVEPYLQDGWESKQEEIVEEYQAMIKRVNEVSNELNVVFGLDIPFWYDEINFYNQFGQGNLAKWLIETVDEITIMAYRNFANGEGGIIEISQNEIKWANEANKKVNIAVETVELPETYTSFYGLSNNYLDNELEILRTNFSRDKSFSGIAVHHLISWKDME</sequence>
<keyword evidence="1" id="KW-1133">Transmembrane helix</keyword>
<evidence type="ECO:0000256" key="1">
    <source>
        <dbReference type="SAM" id="Phobius"/>
    </source>
</evidence>